<evidence type="ECO:0000313" key="6">
    <source>
        <dbReference type="EMBL" id="UJO11328.1"/>
    </source>
</evidence>
<evidence type="ECO:0000256" key="2">
    <source>
        <dbReference type="ARBA" id="ARBA00023242"/>
    </source>
</evidence>
<comment type="subcellular location">
    <subcellularLocation>
        <location evidence="1">Nucleus</location>
    </subcellularLocation>
</comment>
<dbReference type="EMBL" id="CP090163">
    <property type="protein sequence ID" value="UJO11328.1"/>
    <property type="molecule type" value="Genomic_DNA"/>
</dbReference>
<feature type="region of interest" description="Disordered" evidence="4">
    <location>
        <begin position="312"/>
        <end position="344"/>
    </location>
</feature>
<feature type="compositionally biased region" description="Low complexity" evidence="4">
    <location>
        <begin position="151"/>
        <end position="161"/>
    </location>
</feature>
<feature type="compositionally biased region" description="Low complexity" evidence="4">
    <location>
        <begin position="525"/>
        <end position="538"/>
    </location>
</feature>
<evidence type="ECO:0000259" key="5">
    <source>
        <dbReference type="Pfam" id="PF16987"/>
    </source>
</evidence>
<feature type="compositionally biased region" description="Polar residues" evidence="4">
    <location>
        <begin position="925"/>
        <end position="935"/>
    </location>
</feature>
<evidence type="ECO:0000256" key="1">
    <source>
        <dbReference type="ARBA" id="ARBA00004123"/>
    </source>
</evidence>
<feature type="region of interest" description="Disordered" evidence="4">
    <location>
        <begin position="1"/>
        <end position="27"/>
    </location>
</feature>
<reference evidence="6" key="2">
    <citation type="journal article" date="2022" name="Microb. Genom.">
        <title>A chromosome-scale genome assembly of the tomato pathogen Cladosporium fulvum reveals a compartmentalized genome architecture and the presence of a dispensable chromosome.</title>
        <authorList>
            <person name="Zaccaron A.Z."/>
            <person name="Chen L.H."/>
            <person name="Samaras A."/>
            <person name="Stergiopoulos I."/>
        </authorList>
    </citation>
    <scope>NUCLEOTIDE SEQUENCE</scope>
    <source>
        <strain evidence="6">Race5_Kim</strain>
    </source>
</reference>
<feature type="compositionally biased region" description="Low complexity" evidence="4">
    <location>
        <begin position="1"/>
        <end position="20"/>
    </location>
</feature>
<feature type="region of interest" description="Disordered" evidence="4">
    <location>
        <begin position="1327"/>
        <end position="1391"/>
    </location>
</feature>
<feature type="region of interest" description="Disordered" evidence="4">
    <location>
        <begin position="1463"/>
        <end position="1490"/>
    </location>
</feature>
<feature type="compositionally biased region" description="Basic and acidic residues" evidence="4">
    <location>
        <begin position="1254"/>
        <end position="1266"/>
    </location>
</feature>
<dbReference type="OrthoDB" id="3918840at2759"/>
<evidence type="ECO:0000256" key="4">
    <source>
        <dbReference type="SAM" id="MobiDB-lite"/>
    </source>
</evidence>
<proteinExistence type="predicted"/>
<dbReference type="KEGG" id="ffu:CLAFUR5_01547"/>
<sequence length="1589" mass="175523">MEQANMMSNGLPGPSGGNPMASMQRPQMGNPMQQIHAAIMDRLRARLPSLQGSWQATFDVRERANRIMQLVTALRQINTDVNRCINIAEEWEKRVLTQVQNKEQYTEKMNEKMKEIQSRRQQQAATMNLGGGGMMPQNMMNMQHGMQNMQNMQNNGMGNMGFPTGQMNGTPGQNSVFPPQLQRQMQPSPLPMQPQQQQQQQPATMDPSALQMSSQHLQNQQQSQGLGQVNSQSNQSQGLNMGQRPQPQQHPMLQQAVEAAKTMYARMDENTRSALREKFANSLPEEQRALMRSKGQDPLLRLLVTRAQTQMAQKQQQNNGSMNNGMQMVNNQPQRPPSQAEGPGIDFSGILGQQANALKLQESGEQVVPASNNNNNMGLGNQMNMPQNINPQMLANQNGANQGQNANQNAQMQYYLQQRNEAQNRERMQKQLMAQQQAQQHAMVRGHSQLQGQPGGLHTPNAFAGNATGQVNSPAMSMLNRPIVPPGQGTPGTPQPNRQQQQQAMPSTPMNGVSQLAQHHQSMVNQNNPQQQPGPNGPASLPPHVMALLQRVPEQHREKLSRMPPAQIQAVLEKFKTPGAGNRPPGMPGMPNNAAQQQHQLQHQQHQQQQQSQQANQPMPNMLQHQMGNAVPGFNSQPPPNQVQMDGQAQMRRLQHQQNMAQRLRTQLIEQRPFPRELLTQLSIAVPQGITTWGPLKNHIAQSANVLPAGTAQKVAELQNRWFQGRPQEVQQIVEQVNGIMASRMIHQNGQTPFPGPQQPINGGLQQAMAAPDRPAPPAQMVPPAPMMQPPNQGAANDVNQVPPRPPFPPPGPQEILIFRSKVPQAQNMSDDQIGQLMIRQKLEKMRQMRQNTSMQAGQAPRLPGHMNVGPQAGMPNGNQQRPPQSAPGQGAASQQKPPQQANSDVVELSSQPVQQNAAPVPAMQGSQPQPSLSGASRLAESMRNMTDDQKQTYLQKMQRMQQHLQMENLRKAQGQAGAGGNQQPRPGQSVGQSQQQSGQFGSHDMQTKIQRLWQEVTAATHRGPFIQTDPSTQEKIKASLKKLWNPLKDLNRTLVVAMQLNFDDDMLKKIIRARVIVQQNWDEGKQNIRDGQPTVALEQLYHTERFVAGYMTEIKKRKEALDAQQVKGPPRQPQPTAQPANMARTPSQSHARKPSSNNKAPPAPTDNNKTFEWGAAAPSPHGVPKYEPSRNELTTDKLKIPPAKKRKTEPNGSQASTPAAQAGSPAAGAGMAALPGKAQSPDQTRKAQAQIKAEPDREAEQKKFRCTDTTCEASLKGFDTEDQLRDHESAHHQKIDNALEFLLDNAATTFGVDVNGNAKQMLAPAITNSPLAGKPRFATPQTVRKDEPSKQKSEQPPKAISQNAKDKATKKPGDVDYRQKDATKDESLRDGMMQKMDIMMPAEVTDQEANNTDKDASDSDWFVLGNELLSYGFDIAVDWNRIIDTCEEGWVETEPMSGLYELRPGWQDADSSPDLTPSEGSQSSSSSDISQSDAVRFCLNMEAWNDDLFGDGVTGAPQSLVPIYHQIKGMLKDHDDIPMDDAEGEVKEGEPSNAEAKKRKAQEILSLPVADIWDDFYAGRLPGQQGQS</sequence>
<gene>
    <name evidence="6" type="ORF">CLAFUR5_01547</name>
</gene>
<feature type="compositionally biased region" description="Low complexity" evidence="4">
    <location>
        <begin position="578"/>
        <end position="617"/>
    </location>
</feature>
<feature type="region of interest" description="Disordered" evidence="4">
    <location>
        <begin position="576"/>
        <end position="644"/>
    </location>
</feature>
<dbReference type="Proteomes" id="UP000756132">
    <property type="component" value="Chromosome 1"/>
</dbReference>
<keyword evidence="3" id="KW-0175">Coiled coil</keyword>
<dbReference type="Pfam" id="PF16987">
    <property type="entry name" value="KIX_2"/>
    <property type="match status" value="1"/>
</dbReference>
<dbReference type="RefSeq" id="XP_047755694.1">
    <property type="nucleotide sequence ID" value="XM_047900695.1"/>
</dbReference>
<protein>
    <recommendedName>
        <fullName evidence="5">Mediator complex subunit 15 KIX domain-containing protein</fullName>
    </recommendedName>
</protein>
<accession>A0A9Q8L5Q7</accession>
<feature type="compositionally biased region" description="Polar residues" evidence="4">
    <location>
        <begin position="909"/>
        <end position="918"/>
    </location>
</feature>
<feature type="domain" description="Mediator complex subunit 15 KIX" evidence="5">
    <location>
        <begin position="52"/>
        <end position="126"/>
    </location>
</feature>
<keyword evidence="7" id="KW-1185">Reference proteome</keyword>
<feature type="region of interest" description="Disordered" evidence="4">
    <location>
        <begin position="1122"/>
        <end position="1266"/>
    </location>
</feature>
<reference evidence="6" key="1">
    <citation type="submission" date="2021-12" db="EMBL/GenBank/DDBJ databases">
        <authorList>
            <person name="Zaccaron A."/>
            <person name="Stergiopoulos I."/>
        </authorList>
    </citation>
    <scope>NUCLEOTIDE SEQUENCE</scope>
    <source>
        <strain evidence="6">Race5_Kim</strain>
    </source>
</reference>
<dbReference type="InterPro" id="IPR036529">
    <property type="entry name" value="KIX_dom_sf"/>
</dbReference>
<feature type="compositionally biased region" description="Basic and acidic residues" evidence="4">
    <location>
        <begin position="1344"/>
        <end position="1356"/>
    </location>
</feature>
<feature type="region of interest" description="Disordered" evidence="4">
    <location>
        <begin position="847"/>
        <end position="938"/>
    </location>
</feature>
<feature type="compositionally biased region" description="Basic and acidic residues" evidence="4">
    <location>
        <begin position="1365"/>
        <end position="1390"/>
    </location>
</feature>
<feature type="compositionally biased region" description="Basic and acidic residues" evidence="4">
    <location>
        <begin position="1188"/>
        <end position="1200"/>
    </location>
</feature>
<organism evidence="6 7">
    <name type="scientific">Passalora fulva</name>
    <name type="common">Tomato leaf mold</name>
    <name type="synonym">Cladosporium fulvum</name>
    <dbReference type="NCBI Taxonomy" id="5499"/>
    <lineage>
        <taxon>Eukaryota</taxon>
        <taxon>Fungi</taxon>
        <taxon>Dikarya</taxon>
        <taxon>Ascomycota</taxon>
        <taxon>Pezizomycotina</taxon>
        <taxon>Dothideomycetes</taxon>
        <taxon>Dothideomycetidae</taxon>
        <taxon>Mycosphaerellales</taxon>
        <taxon>Mycosphaerellaceae</taxon>
        <taxon>Fulvia</taxon>
    </lineage>
</organism>
<dbReference type="InterPro" id="IPR036546">
    <property type="entry name" value="MED15_KIX"/>
</dbReference>
<feature type="region of interest" description="Disordered" evidence="4">
    <location>
        <begin position="151"/>
        <end position="252"/>
    </location>
</feature>
<feature type="compositionally biased region" description="Polar residues" evidence="4">
    <location>
        <begin position="504"/>
        <end position="524"/>
    </location>
</feature>
<dbReference type="GO" id="GO:0005634">
    <property type="term" value="C:nucleus"/>
    <property type="evidence" value="ECO:0007669"/>
    <property type="project" value="UniProtKB-SubCell"/>
</dbReference>
<feature type="region of interest" description="Disordered" evidence="4">
    <location>
        <begin position="436"/>
        <end position="543"/>
    </location>
</feature>
<dbReference type="GO" id="GO:0006355">
    <property type="term" value="P:regulation of DNA-templated transcription"/>
    <property type="evidence" value="ECO:0007669"/>
    <property type="project" value="InterPro"/>
</dbReference>
<evidence type="ECO:0000313" key="7">
    <source>
        <dbReference type="Proteomes" id="UP000756132"/>
    </source>
</evidence>
<feature type="compositionally biased region" description="Low complexity" evidence="4">
    <location>
        <begin position="1213"/>
        <end position="1239"/>
    </location>
</feature>
<evidence type="ECO:0000256" key="3">
    <source>
        <dbReference type="SAM" id="Coils"/>
    </source>
</evidence>
<feature type="compositionally biased region" description="Polar residues" evidence="4">
    <location>
        <begin position="165"/>
        <end position="177"/>
    </location>
</feature>
<feature type="compositionally biased region" description="Low complexity" evidence="4">
    <location>
        <begin position="210"/>
        <end position="243"/>
    </location>
</feature>
<dbReference type="GeneID" id="71981425"/>
<feature type="region of interest" description="Disordered" evidence="4">
    <location>
        <begin position="1535"/>
        <end position="1561"/>
    </location>
</feature>
<feature type="compositionally biased region" description="Low complexity" evidence="4">
    <location>
        <begin position="178"/>
        <end position="202"/>
    </location>
</feature>
<keyword evidence="2" id="KW-0539">Nucleus</keyword>
<feature type="compositionally biased region" description="Low complexity" evidence="4">
    <location>
        <begin position="312"/>
        <end position="332"/>
    </location>
</feature>
<feature type="compositionally biased region" description="Low complexity" evidence="4">
    <location>
        <begin position="491"/>
        <end position="503"/>
    </location>
</feature>
<dbReference type="GO" id="GO:0003712">
    <property type="term" value="F:transcription coregulator activity"/>
    <property type="evidence" value="ECO:0007669"/>
    <property type="project" value="InterPro"/>
</dbReference>
<feature type="compositionally biased region" description="Polar residues" evidence="4">
    <location>
        <begin position="1470"/>
        <end position="1481"/>
    </location>
</feature>
<feature type="region of interest" description="Disordered" evidence="4">
    <location>
        <begin position="972"/>
        <end position="1005"/>
    </location>
</feature>
<feature type="compositionally biased region" description="Low complexity" evidence="4">
    <location>
        <begin position="982"/>
        <end position="1003"/>
    </location>
</feature>
<feature type="compositionally biased region" description="Polar residues" evidence="4">
    <location>
        <begin position="1145"/>
        <end position="1171"/>
    </location>
</feature>
<name>A0A9Q8L5Q7_PASFU</name>
<feature type="coiled-coil region" evidence="3">
    <location>
        <begin position="88"/>
        <end position="122"/>
    </location>
</feature>
<feature type="compositionally biased region" description="Low complexity" evidence="4">
    <location>
        <begin position="880"/>
        <end position="902"/>
    </location>
</feature>
<dbReference type="Gene3D" id="1.10.246.20">
    <property type="entry name" value="Coactivator CBP, KIX domain"/>
    <property type="match status" value="1"/>
</dbReference>